<evidence type="ECO:0000313" key="1">
    <source>
        <dbReference type="EMBL" id="ATA87738.1"/>
    </source>
</evidence>
<reference evidence="2" key="1">
    <citation type="submission" date="2017-06" db="EMBL/GenBank/DDBJ databases">
        <title>Capnocytophaga spp. assemblies.</title>
        <authorList>
            <person name="Gulvik C.A."/>
        </authorList>
    </citation>
    <scope>NUCLEOTIDE SEQUENCE [LARGE SCALE GENOMIC DNA]</scope>
    <source>
        <strain evidence="2">H1496</strain>
    </source>
</reference>
<dbReference type="Pfam" id="PF13644">
    <property type="entry name" value="DKNYY"/>
    <property type="match status" value="2"/>
</dbReference>
<protein>
    <submittedName>
        <fullName evidence="1">DKNYY family protein</fullName>
    </submittedName>
</protein>
<dbReference type="InterPro" id="IPR027375">
    <property type="entry name" value="DKNYY"/>
</dbReference>
<gene>
    <name evidence="1" type="ORF">CGC50_11670</name>
</gene>
<dbReference type="RefSeq" id="WP_095910943.1">
    <property type="nucleotide sequence ID" value="NZ_CAUVLU010000043.1"/>
</dbReference>
<proteinExistence type="predicted"/>
<dbReference type="AlphaFoldDB" id="A0A250FUJ4"/>
<accession>A0A250FUJ4</accession>
<name>A0A250FUJ4_9FLAO</name>
<dbReference type="GeneID" id="84809204"/>
<dbReference type="EMBL" id="CP022386">
    <property type="protein sequence ID" value="ATA87738.1"/>
    <property type="molecule type" value="Genomic_DNA"/>
</dbReference>
<sequence>MRFFILLLWLFCVSPYLFAQKEILQVTDATKVSSLDVSQNWNSGCRYVEGYILNQNRLIYQTCDTRHEFSADMPSFQLKIDGFAMDKNGIYYQGVFFPIDTTGFKVVGEKERPRGEGGVYKGVEYLWRTNQKAFLGTQEIEVADPTSFEAVEYFSGCYFKDKDYLYYYENKIVGSHSPSVRTNKYFELISDKNNTYYKGEPVLYKGERIENINNILFKTSKYVLYRPDFGLGSLKWIEMEEVDAKTLRPLSKHYAMDKDHIFYERYQVLIAKKNFANIRVFDQLDSQYISDGETVYLESAGINYKTDYDAPTFEMIPNSNFKYDKNGIYYVDDKKMPFHYTEPPIFGKNTFYDSDKGDYVIYLNQAFYPFEEGEEQYLPNLTPKEIEDLKEGKLLLVNNATGKKNKIQEVFDYDLYKANNKIYIAQTPQKADANTFVRLGGSFYKDKNKVYYYDRWIGEEKLQVVKGYDTPTLTTLGNGFLADKNYCYYGTIRLFKNKNVDLLAIYTGHRNGSGVYTKHETNFYLFKNVQGYWLAELGGTGVMCPLTDEQASKLLNQQ</sequence>
<evidence type="ECO:0000313" key="2">
    <source>
        <dbReference type="Proteomes" id="UP000217250"/>
    </source>
</evidence>
<organism evidence="1 2">
    <name type="scientific">Capnocytophaga gingivalis</name>
    <dbReference type="NCBI Taxonomy" id="1017"/>
    <lineage>
        <taxon>Bacteria</taxon>
        <taxon>Pseudomonadati</taxon>
        <taxon>Bacteroidota</taxon>
        <taxon>Flavobacteriia</taxon>
        <taxon>Flavobacteriales</taxon>
        <taxon>Flavobacteriaceae</taxon>
        <taxon>Capnocytophaga</taxon>
    </lineage>
</organism>
<dbReference type="KEGG" id="cgh:CGC50_11670"/>
<dbReference type="Proteomes" id="UP000217250">
    <property type="component" value="Chromosome"/>
</dbReference>
<dbReference type="OrthoDB" id="1150213at2"/>